<proteinExistence type="predicted"/>
<evidence type="ECO:0000313" key="1">
    <source>
        <dbReference type="EMBL" id="MCW1073577.1"/>
    </source>
</evidence>
<dbReference type="Proteomes" id="UP001208853">
    <property type="component" value="Unassembled WGS sequence"/>
</dbReference>
<feature type="non-terminal residue" evidence="1">
    <location>
        <position position="1"/>
    </location>
</feature>
<protein>
    <submittedName>
        <fullName evidence="1">Uncharacterized protein</fullName>
    </submittedName>
</protein>
<organism evidence="1 2">
    <name type="scientific">Streptococcus anginosus</name>
    <dbReference type="NCBI Taxonomy" id="1328"/>
    <lineage>
        <taxon>Bacteria</taxon>
        <taxon>Bacillati</taxon>
        <taxon>Bacillota</taxon>
        <taxon>Bacilli</taxon>
        <taxon>Lactobacillales</taxon>
        <taxon>Streptococcaceae</taxon>
        <taxon>Streptococcus</taxon>
        <taxon>Streptococcus anginosus group</taxon>
    </lineage>
</organism>
<dbReference type="AlphaFoldDB" id="A0AAW5TEP5"/>
<gene>
    <name evidence="1" type="ORF">OJ930_11415</name>
</gene>
<reference evidence="1" key="1">
    <citation type="submission" date="2022-10" db="EMBL/GenBank/DDBJ databases">
        <title>Comparative genomic study of S. anginosus.</title>
        <authorList>
            <person name="Prasad A."/>
            <person name="Ene A."/>
            <person name="Jablonska S."/>
            <person name="Du J."/>
            <person name="Wolfe A.J."/>
            <person name="Putonti C."/>
        </authorList>
    </citation>
    <scope>NUCLEOTIDE SEQUENCE</scope>
    <source>
        <strain evidence="1">UMB6888</strain>
    </source>
</reference>
<evidence type="ECO:0000313" key="2">
    <source>
        <dbReference type="Proteomes" id="UP001208853"/>
    </source>
</evidence>
<comment type="caution">
    <text evidence="1">The sequence shown here is derived from an EMBL/GenBank/DDBJ whole genome shotgun (WGS) entry which is preliminary data.</text>
</comment>
<name>A0AAW5TEP5_STRAP</name>
<sequence length="71" mass="7684">GLNVSAESEMKQAYTARMPESVRVVRHAASSLSKQNLAQNGEFSAISVTRDYCPKKCSTQADKSLGDLSYA</sequence>
<accession>A0AAW5TEP5</accession>
<dbReference type="EMBL" id="JAPAIK010000332">
    <property type="protein sequence ID" value="MCW1073577.1"/>
    <property type="molecule type" value="Genomic_DNA"/>
</dbReference>